<reference evidence="2 3" key="1">
    <citation type="submission" date="2019-10" db="EMBL/GenBank/DDBJ databases">
        <title>Description of Paenibacillus terrestris sp. nov.</title>
        <authorList>
            <person name="Carlier A."/>
            <person name="Qi S."/>
        </authorList>
    </citation>
    <scope>NUCLEOTIDE SEQUENCE [LARGE SCALE GENOMIC DNA]</scope>
    <source>
        <strain evidence="2 3">LMG 31458</strain>
    </source>
</reference>
<accession>A0ABX1Y647</accession>
<proteinExistence type="predicted"/>
<dbReference type="InterPro" id="IPR050253">
    <property type="entry name" value="Seed_Storage-Functional"/>
</dbReference>
<protein>
    <submittedName>
        <fullName evidence="2">Cupin domain-containing protein</fullName>
    </submittedName>
</protein>
<dbReference type="PANTHER" id="PTHR31189">
    <property type="entry name" value="OS03G0336100 PROTEIN-RELATED"/>
    <property type="match status" value="1"/>
</dbReference>
<dbReference type="CDD" id="cd20306">
    <property type="entry name" value="cupin_OxDC-like"/>
    <property type="match status" value="1"/>
</dbReference>
<name>A0ABX1Y647_9BACL</name>
<keyword evidence="3" id="KW-1185">Reference proteome</keyword>
<dbReference type="InterPro" id="IPR011051">
    <property type="entry name" value="RmlC_Cupin_sf"/>
</dbReference>
<dbReference type="Gene3D" id="2.60.120.10">
    <property type="entry name" value="Jelly Rolls"/>
    <property type="match status" value="1"/>
</dbReference>
<sequence>MPTDSAIAALSSPSLNLSFDLSTAPLFQQNAQNFILQQFAKQLPVMQNLGLLDVYLSNGHSVEPHWHPNASELQYVVQGEVAVSILNPFSRQILSYHIKPTQTVYIPMGWWHWQTATMDNTHFVSVFDNNATQVVFGSDILRKTPPEVFQMIYGVNAAQLADVLKPIDQTVVIGPPASRDIEWRIGTQAFLNQSS</sequence>
<dbReference type="EMBL" id="WHOA01000223">
    <property type="protein sequence ID" value="NOU75711.1"/>
    <property type="molecule type" value="Genomic_DNA"/>
</dbReference>
<feature type="domain" description="Cupin type-1" evidence="1">
    <location>
        <begin position="19"/>
        <end position="161"/>
    </location>
</feature>
<evidence type="ECO:0000259" key="1">
    <source>
        <dbReference type="SMART" id="SM00835"/>
    </source>
</evidence>
<dbReference type="InterPro" id="IPR006045">
    <property type="entry name" value="Cupin_1"/>
</dbReference>
<dbReference type="Pfam" id="PF00190">
    <property type="entry name" value="Cupin_1"/>
    <property type="match status" value="1"/>
</dbReference>
<dbReference type="SMART" id="SM00835">
    <property type="entry name" value="Cupin_1"/>
    <property type="match status" value="1"/>
</dbReference>
<evidence type="ECO:0000313" key="3">
    <source>
        <dbReference type="Proteomes" id="UP000616779"/>
    </source>
</evidence>
<comment type="caution">
    <text evidence="2">The sequence shown here is derived from an EMBL/GenBank/DDBJ whole genome shotgun (WGS) entry which is preliminary data.</text>
</comment>
<dbReference type="Proteomes" id="UP000616779">
    <property type="component" value="Unassembled WGS sequence"/>
</dbReference>
<gene>
    <name evidence="2" type="ORF">GC098_30810</name>
</gene>
<evidence type="ECO:0000313" key="2">
    <source>
        <dbReference type="EMBL" id="NOU75711.1"/>
    </source>
</evidence>
<dbReference type="PANTHER" id="PTHR31189:SF2">
    <property type="entry name" value="RMLC-LIKE CUPINS SUPERFAMILY PROTEIN"/>
    <property type="match status" value="1"/>
</dbReference>
<dbReference type="RefSeq" id="WP_171647608.1">
    <property type="nucleotide sequence ID" value="NZ_WHOA01000223.1"/>
</dbReference>
<dbReference type="InterPro" id="IPR014710">
    <property type="entry name" value="RmlC-like_jellyroll"/>
</dbReference>
<dbReference type="SUPFAM" id="SSF51182">
    <property type="entry name" value="RmlC-like cupins"/>
    <property type="match status" value="1"/>
</dbReference>
<organism evidence="2 3">
    <name type="scientific">Paenibacillus phytorum</name>
    <dbReference type="NCBI Taxonomy" id="2654977"/>
    <lineage>
        <taxon>Bacteria</taxon>
        <taxon>Bacillati</taxon>
        <taxon>Bacillota</taxon>
        <taxon>Bacilli</taxon>
        <taxon>Bacillales</taxon>
        <taxon>Paenibacillaceae</taxon>
        <taxon>Paenibacillus</taxon>
    </lineage>
</organism>